<name>A0A8J3XD36_9ACTN</name>
<comment type="caution">
    <text evidence="1">The sequence shown here is derived from an EMBL/GenBank/DDBJ whole genome shotgun (WGS) entry which is preliminary data.</text>
</comment>
<evidence type="ECO:0000313" key="1">
    <source>
        <dbReference type="EMBL" id="GII36064.1"/>
    </source>
</evidence>
<reference evidence="1 2" key="1">
    <citation type="submission" date="2021-01" db="EMBL/GenBank/DDBJ databases">
        <title>Whole genome shotgun sequence of Planotetraspora phitsanulokensis NBRC 104273.</title>
        <authorList>
            <person name="Komaki H."/>
            <person name="Tamura T."/>
        </authorList>
    </citation>
    <scope>NUCLEOTIDE SEQUENCE [LARGE SCALE GENOMIC DNA]</scope>
    <source>
        <strain evidence="1 2">NBRC 104273</strain>
    </source>
</reference>
<gene>
    <name evidence="1" type="ORF">Pph01_10670</name>
</gene>
<keyword evidence="2" id="KW-1185">Reference proteome</keyword>
<sequence length="66" mass="7228">MRGISLNLVWQRDQAGNLWSVRNTTTRRTFYSTRVEPAAGTDGSLPHIRLQALLSAAATTLKTSAV</sequence>
<proteinExistence type="predicted"/>
<protein>
    <submittedName>
        <fullName evidence="1">Uncharacterized protein</fullName>
    </submittedName>
</protein>
<accession>A0A8J3XD36</accession>
<dbReference type="EMBL" id="BOOP01000003">
    <property type="protein sequence ID" value="GII36064.1"/>
    <property type="molecule type" value="Genomic_DNA"/>
</dbReference>
<dbReference type="Proteomes" id="UP000622547">
    <property type="component" value="Unassembled WGS sequence"/>
</dbReference>
<organism evidence="1 2">
    <name type="scientific">Planotetraspora phitsanulokensis</name>
    <dbReference type="NCBI Taxonomy" id="575192"/>
    <lineage>
        <taxon>Bacteria</taxon>
        <taxon>Bacillati</taxon>
        <taxon>Actinomycetota</taxon>
        <taxon>Actinomycetes</taxon>
        <taxon>Streptosporangiales</taxon>
        <taxon>Streptosporangiaceae</taxon>
        <taxon>Planotetraspora</taxon>
    </lineage>
</organism>
<dbReference type="AlphaFoldDB" id="A0A8J3XD36"/>
<evidence type="ECO:0000313" key="2">
    <source>
        <dbReference type="Proteomes" id="UP000622547"/>
    </source>
</evidence>